<evidence type="ECO:0000313" key="2">
    <source>
        <dbReference type="EMBL" id="SVE02460.1"/>
    </source>
</evidence>
<organism evidence="2">
    <name type="scientific">marine metagenome</name>
    <dbReference type="NCBI Taxonomy" id="408172"/>
    <lineage>
        <taxon>unclassified sequences</taxon>
        <taxon>metagenomes</taxon>
        <taxon>ecological metagenomes</taxon>
    </lineage>
</organism>
<feature type="domain" description="Novel STAND NTPase 1" evidence="1">
    <location>
        <begin position="1"/>
        <end position="253"/>
    </location>
</feature>
<accession>A0A383A4F6</accession>
<protein>
    <recommendedName>
        <fullName evidence="1">Novel STAND NTPase 1 domain-containing protein</fullName>
    </recommendedName>
</protein>
<feature type="non-terminal residue" evidence="2">
    <location>
        <position position="254"/>
    </location>
</feature>
<dbReference type="SUPFAM" id="SSF52540">
    <property type="entry name" value="P-loop containing nucleoside triphosphate hydrolases"/>
    <property type="match status" value="1"/>
</dbReference>
<sequence>PFKFLDAYTTDDRDLFFGRDLELRELYSRFFKSRLTVVFGLSGSGKTSLVQCGLVSEIAVTEATFFTVRTAVDPFNSLKDEVARRVDLPEDMTDHVEILREASYQLSKTLVIFLDQFEEIFIMQSLSARKNFIAELKRWLETGIDLRVIINIREEYLARLSEFEAVIPDFLANRFWVRKMSQEQAEEAIIKPCEVCGVEVERAVATQLLEDLTGEDGTIELPYMQVIMDTLYRQAIERDPEQPIISMANYEGQG</sequence>
<dbReference type="Pfam" id="PF20703">
    <property type="entry name" value="nSTAND1"/>
    <property type="match status" value="1"/>
</dbReference>
<dbReference type="InterPro" id="IPR027417">
    <property type="entry name" value="P-loop_NTPase"/>
</dbReference>
<feature type="non-terminal residue" evidence="2">
    <location>
        <position position="1"/>
    </location>
</feature>
<dbReference type="Gene3D" id="3.40.50.300">
    <property type="entry name" value="P-loop containing nucleotide triphosphate hydrolases"/>
    <property type="match status" value="1"/>
</dbReference>
<dbReference type="EMBL" id="UINC01188983">
    <property type="protein sequence ID" value="SVE02460.1"/>
    <property type="molecule type" value="Genomic_DNA"/>
</dbReference>
<proteinExistence type="predicted"/>
<reference evidence="2" key="1">
    <citation type="submission" date="2018-05" db="EMBL/GenBank/DDBJ databases">
        <authorList>
            <person name="Lanie J.A."/>
            <person name="Ng W.-L."/>
            <person name="Kazmierczak K.M."/>
            <person name="Andrzejewski T.M."/>
            <person name="Davidsen T.M."/>
            <person name="Wayne K.J."/>
            <person name="Tettelin H."/>
            <person name="Glass J.I."/>
            <person name="Rusch D."/>
            <person name="Podicherti R."/>
            <person name="Tsui H.-C.T."/>
            <person name="Winkler M.E."/>
        </authorList>
    </citation>
    <scope>NUCLEOTIDE SEQUENCE</scope>
</reference>
<dbReference type="AlphaFoldDB" id="A0A383A4F6"/>
<evidence type="ECO:0000259" key="1">
    <source>
        <dbReference type="Pfam" id="PF20703"/>
    </source>
</evidence>
<dbReference type="InterPro" id="IPR049052">
    <property type="entry name" value="nSTAND1"/>
</dbReference>
<gene>
    <name evidence="2" type="ORF">METZ01_LOCUS455314</name>
</gene>
<name>A0A383A4F6_9ZZZZ</name>